<evidence type="ECO:0000313" key="2">
    <source>
        <dbReference type="EMBL" id="KAJ8357456.1"/>
    </source>
</evidence>
<reference evidence="2" key="1">
    <citation type="journal article" date="2023" name="Science">
        <title>Genome structures resolve the early diversification of teleost fishes.</title>
        <authorList>
            <person name="Parey E."/>
            <person name="Louis A."/>
            <person name="Montfort J."/>
            <person name="Bouchez O."/>
            <person name="Roques C."/>
            <person name="Iampietro C."/>
            <person name="Lluch J."/>
            <person name="Castinel A."/>
            <person name="Donnadieu C."/>
            <person name="Desvignes T."/>
            <person name="Floi Bucao C."/>
            <person name="Jouanno E."/>
            <person name="Wen M."/>
            <person name="Mejri S."/>
            <person name="Dirks R."/>
            <person name="Jansen H."/>
            <person name="Henkel C."/>
            <person name="Chen W.J."/>
            <person name="Zahm M."/>
            <person name="Cabau C."/>
            <person name="Klopp C."/>
            <person name="Thompson A.W."/>
            <person name="Robinson-Rechavi M."/>
            <person name="Braasch I."/>
            <person name="Lecointre G."/>
            <person name="Bobe J."/>
            <person name="Postlethwait J.H."/>
            <person name="Berthelot C."/>
            <person name="Roest Crollius H."/>
            <person name="Guiguen Y."/>
        </authorList>
    </citation>
    <scope>NUCLEOTIDE SEQUENCE</scope>
    <source>
        <strain evidence="2">WJC10195</strain>
    </source>
</reference>
<name>A0A9Q1FFV2_SYNKA</name>
<comment type="caution">
    <text evidence="2">The sequence shown here is derived from an EMBL/GenBank/DDBJ whole genome shotgun (WGS) entry which is preliminary data.</text>
</comment>
<proteinExistence type="predicted"/>
<feature type="compositionally biased region" description="Basic and acidic residues" evidence="1">
    <location>
        <begin position="200"/>
        <end position="211"/>
    </location>
</feature>
<gene>
    <name evidence="2" type="ORF">SKAU_G00202500</name>
</gene>
<feature type="compositionally biased region" description="Basic and acidic residues" evidence="1">
    <location>
        <begin position="9"/>
        <end position="18"/>
    </location>
</feature>
<sequence length="211" mass="23186">MSRAPGPERGGDSCDREVSGTPACGLNPGDSRSLRLHLPLPCFSVVPHLYPVLTVLWGARHSGQHTDSQQTSFAAIHVHNSTREVRFGALQPGYSHAVCGIRAEGGEVRGRPRSAWSPATPHAGLAITPQFLPQKNRDANERLPLLRRRRELQAQVCEPLPAQTVLAFRRRRSVRDTASKPRAPRSHAVLTAGPRGRSRASQEPKRLFLQT</sequence>
<feature type="region of interest" description="Disordered" evidence="1">
    <location>
        <begin position="172"/>
        <end position="211"/>
    </location>
</feature>
<protein>
    <submittedName>
        <fullName evidence="2">Uncharacterized protein</fullName>
    </submittedName>
</protein>
<organism evidence="2 3">
    <name type="scientific">Synaphobranchus kaupii</name>
    <name type="common">Kaup's arrowtooth eel</name>
    <dbReference type="NCBI Taxonomy" id="118154"/>
    <lineage>
        <taxon>Eukaryota</taxon>
        <taxon>Metazoa</taxon>
        <taxon>Chordata</taxon>
        <taxon>Craniata</taxon>
        <taxon>Vertebrata</taxon>
        <taxon>Euteleostomi</taxon>
        <taxon>Actinopterygii</taxon>
        <taxon>Neopterygii</taxon>
        <taxon>Teleostei</taxon>
        <taxon>Anguilliformes</taxon>
        <taxon>Synaphobranchidae</taxon>
        <taxon>Synaphobranchus</taxon>
    </lineage>
</organism>
<keyword evidence="3" id="KW-1185">Reference proteome</keyword>
<dbReference type="Proteomes" id="UP001152622">
    <property type="component" value="Chromosome 6"/>
</dbReference>
<evidence type="ECO:0000313" key="3">
    <source>
        <dbReference type="Proteomes" id="UP001152622"/>
    </source>
</evidence>
<dbReference type="EMBL" id="JAINUF010000006">
    <property type="protein sequence ID" value="KAJ8357456.1"/>
    <property type="molecule type" value="Genomic_DNA"/>
</dbReference>
<dbReference type="AlphaFoldDB" id="A0A9Q1FFV2"/>
<accession>A0A9Q1FFV2</accession>
<dbReference type="OrthoDB" id="5547302at2759"/>
<feature type="region of interest" description="Disordered" evidence="1">
    <location>
        <begin position="1"/>
        <end position="23"/>
    </location>
</feature>
<evidence type="ECO:0000256" key="1">
    <source>
        <dbReference type="SAM" id="MobiDB-lite"/>
    </source>
</evidence>